<keyword evidence="8" id="KW-0812">Transmembrane</keyword>
<dbReference type="PANTHER" id="PTHR11319">
    <property type="entry name" value="G PROTEIN-COUPLED RECEPTOR-RELATED"/>
    <property type="match status" value="1"/>
</dbReference>
<proteinExistence type="predicted"/>
<keyword evidence="10" id="KW-1185">Reference proteome</keyword>
<evidence type="ECO:0000256" key="6">
    <source>
        <dbReference type="ARBA" id="ARBA00023136"/>
    </source>
</evidence>
<feature type="transmembrane region" description="Helical" evidence="8">
    <location>
        <begin position="800"/>
        <end position="821"/>
    </location>
</feature>
<name>A0A1Y1V1N5_9FUNG</name>
<evidence type="ECO:0000256" key="4">
    <source>
        <dbReference type="ARBA" id="ARBA00022525"/>
    </source>
</evidence>
<dbReference type="Pfam" id="PF02415">
    <property type="entry name" value="Chlam_PMP"/>
    <property type="match status" value="1"/>
</dbReference>
<dbReference type="STRING" id="1754191.A0A1Y1V1N5"/>
<keyword evidence="5" id="KW-0732">Signal</keyword>
<feature type="transmembrane region" description="Helical" evidence="8">
    <location>
        <begin position="833"/>
        <end position="854"/>
    </location>
</feature>
<evidence type="ECO:0000256" key="1">
    <source>
        <dbReference type="ARBA" id="ARBA00004196"/>
    </source>
</evidence>
<accession>A0A1Y1V1N5</accession>
<protein>
    <recommendedName>
        <fullName evidence="11">EGF-like domain-containing protein</fullName>
    </recommendedName>
</protein>
<dbReference type="AlphaFoldDB" id="A0A1Y1V1N5"/>
<organism evidence="9 10">
    <name type="scientific">Piromyces finnis</name>
    <dbReference type="NCBI Taxonomy" id="1754191"/>
    <lineage>
        <taxon>Eukaryota</taxon>
        <taxon>Fungi</taxon>
        <taxon>Fungi incertae sedis</taxon>
        <taxon>Chytridiomycota</taxon>
        <taxon>Chytridiomycota incertae sedis</taxon>
        <taxon>Neocallimastigomycetes</taxon>
        <taxon>Neocallimastigales</taxon>
        <taxon>Neocallimastigaceae</taxon>
        <taxon>Piromyces</taxon>
    </lineage>
</organism>
<evidence type="ECO:0000313" key="9">
    <source>
        <dbReference type="EMBL" id="ORX44484.1"/>
    </source>
</evidence>
<evidence type="ECO:0000256" key="3">
    <source>
        <dbReference type="ARBA" id="ARBA00004613"/>
    </source>
</evidence>
<dbReference type="PANTHER" id="PTHR11319:SF35">
    <property type="entry name" value="OUTER MEMBRANE PROTEIN PMPC-RELATED"/>
    <property type="match status" value="1"/>
</dbReference>
<evidence type="ECO:0000256" key="2">
    <source>
        <dbReference type="ARBA" id="ARBA00004442"/>
    </source>
</evidence>
<dbReference type="EMBL" id="MCFH01000045">
    <property type="protein sequence ID" value="ORX44484.1"/>
    <property type="molecule type" value="Genomic_DNA"/>
</dbReference>
<evidence type="ECO:0000256" key="8">
    <source>
        <dbReference type="SAM" id="Phobius"/>
    </source>
</evidence>
<dbReference type="InterPro" id="IPR011050">
    <property type="entry name" value="Pectin_lyase_fold/virulence"/>
</dbReference>
<evidence type="ECO:0000256" key="5">
    <source>
        <dbReference type="ARBA" id="ARBA00022729"/>
    </source>
</evidence>
<reference evidence="9 10" key="2">
    <citation type="submission" date="2016-08" db="EMBL/GenBank/DDBJ databases">
        <title>Pervasive Adenine N6-methylation of Active Genes in Fungi.</title>
        <authorList>
            <consortium name="DOE Joint Genome Institute"/>
            <person name="Mondo S.J."/>
            <person name="Dannebaum R.O."/>
            <person name="Kuo R.C."/>
            <person name="Labutti K."/>
            <person name="Haridas S."/>
            <person name="Kuo A."/>
            <person name="Salamov A."/>
            <person name="Ahrendt S.R."/>
            <person name="Lipzen A."/>
            <person name="Sullivan W."/>
            <person name="Andreopoulos W.B."/>
            <person name="Clum A."/>
            <person name="Lindquist E."/>
            <person name="Daum C."/>
            <person name="Ramamoorthy G.K."/>
            <person name="Gryganskyi A."/>
            <person name="Culley D."/>
            <person name="Magnuson J.K."/>
            <person name="James T.Y."/>
            <person name="O'Malley M.A."/>
            <person name="Stajich J.E."/>
            <person name="Spatafora J.W."/>
            <person name="Visel A."/>
            <person name="Grigoriev I.V."/>
        </authorList>
    </citation>
    <scope>NUCLEOTIDE SEQUENCE [LARGE SCALE GENOMIC DNA]</scope>
    <source>
        <strain evidence="10">finn</strain>
    </source>
</reference>
<keyword evidence="4" id="KW-0964">Secreted</keyword>
<dbReference type="SUPFAM" id="SSF51126">
    <property type="entry name" value="Pectin lyase-like"/>
    <property type="match status" value="1"/>
</dbReference>
<sequence>MKNCHSYSGNIITFFSFIKKIKINIEDSIFNDISTLIDGSYNDISINKCQFYNISSIDSKPILINSPYSNINISNSIYDNITSLRSNLFDDETNYSFMNDTFSNIKSNSNAIIQSTYKPLSISNCKFKNILLNGEIDSSSLIVFNSGDAEKKFIMKNTDIKSCQSNGDLILIKGDTTLIEFSNVSITNVSAYGSILNNISKNSIIEMNNMNVFDNKNINKYKNGLLSSYFNNKMTINNSIFKNNEVKSNGGSLYFSKFQELHIRINSSIFENNHSFNGGAIYIDYFEKESDCEIELLDSKFQHNTADYFGGSVYSSCKSILISNSSFINNHAYSGGGIYIETINDVEKINQFKEIKSTFINNTSYSNGNDFATRPNKINLVSSSRNEITMKSGESYKLTFKVADEFDQIIYDELKYYENINLKIDLVERENNNNLNSISRDDIKIIGNRCSFSKGICELNQLSIYSKYPVILYMEIMIENEGINSNNINIENKNYKFIINDCNDEQIKMNIRENYYYCENPICNDDCPILNKTAICIKSNITNLNNKNYNECQCLPGWKGNKCNLKDFKEISNIYTNILSSPAILITLALMIFMIINRKQRIICDPGFFKCQLILIGMILYFISLNFNIFSNYINCSFHFLLKHCGILLVYIIFLIYISTGEKLGMKFKDLHRLELSLFQTINIKENNNQKNSNSNSETIDINIIEDIEKKINNNILSKENNVSKTSCNSEIVDNHAKIKKLNKDVSHIHSLYTEFSLIYTCVFFIFIFVILLNNKSKDEYIQEYDGKWRYQCPLDKIDFIVSFIELFMIIYLLALVIKIWNYTYVFQCVKYMSYSTILWISIGPIVHLISYISLNKNGFAYNLFNNIINEICYLIMLILYSWDKVYYISKNKGNMPKYYFYHVKRSLCNIHCSYLCECNRNNAVYYNEDEVEKYINFYKYCSVIIVFSNGKFKYIQKKNKNSLKFSI</sequence>
<feature type="transmembrane region" description="Helical" evidence="8">
    <location>
        <begin position="608"/>
        <end position="629"/>
    </location>
</feature>
<dbReference type="Proteomes" id="UP000193719">
    <property type="component" value="Unassembled WGS sequence"/>
</dbReference>
<keyword evidence="7" id="KW-0998">Cell outer membrane</keyword>
<reference evidence="9 10" key="1">
    <citation type="submission" date="2016-08" db="EMBL/GenBank/DDBJ databases">
        <title>Genomes of anaerobic fungi encode conserved fungal cellulosomes for biomass hydrolysis.</title>
        <authorList>
            <consortium name="DOE Joint Genome Institute"/>
            <person name="Haitjema C.H."/>
            <person name="Gilmore S.P."/>
            <person name="Henske J.K."/>
            <person name="Solomon K.V."/>
            <person name="De Groot R."/>
            <person name="Kuo A."/>
            <person name="Mondo S.J."/>
            <person name="Salamov A.A."/>
            <person name="Labutti K."/>
            <person name="Zhao Z."/>
            <person name="Chiniquy J."/>
            <person name="Barry K."/>
            <person name="Brewer H.M."/>
            <person name="Purvine S.O."/>
            <person name="Wright A.T."/>
            <person name="Boxma B."/>
            <person name="Van Alen T."/>
            <person name="Hackstein J.H."/>
            <person name="Baker S.E."/>
            <person name="Grigoriev I.V."/>
            <person name="O'Malley M.A."/>
        </authorList>
    </citation>
    <scope>NUCLEOTIDE SEQUENCE [LARGE SCALE GENOMIC DNA]</scope>
    <source>
        <strain evidence="10">finn</strain>
    </source>
</reference>
<feature type="transmembrane region" description="Helical" evidence="8">
    <location>
        <begin position="574"/>
        <end position="596"/>
    </location>
</feature>
<keyword evidence="8" id="KW-1133">Transmembrane helix</keyword>
<dbReference type="OrthoDB" id="2116838at2759"/>
<evidence type="ECO:0008006" key="11">
    <source>
        <dbReference type="Google" id="ProtNLM"/>
    </source>
</evidence>
<feature type="transmembrane region" description="Helical" evidence="8">
    <location>
        <begin position="752"/>
        <end position="773"/>
    </location>
</feature>
<dbReference type="InterPro" id="IPR003368">
    <property type="entry name" value="POMP_repeat"/>
</dbReference>
<evidence type="ECO:0000256" key="7">
    <source>
        <dbReference type="ARBA" id="ARBA00023237"/>
    </source>
</evidence>
<keyword evidence="6 8" id="KW-0472">Membrane</keyword>
<feature type="transmembrane region" description="Helical" evidence="8">
    <location>
        <begin position="860"/>
        <end position="883"/>
    </location>
</feature>
<feature type="transmembrane region" description="Helical" evidence="8">
    <location>
        <begin position="641"/>
        <end position="659"/>
    </location>
</feature>
<comment type="subcellular location">
    <subcellularLocation>
        <location evidence="1">Cell envelope</location>
    </subcellularLocation>
    <subcellularLocation>
        <location evidence="2">Cell outer membrane</location>
    </subcellularLocation>
    <subcellularLocation>
        <location evidence="3">Secreted</location>
    </subcellularLocation>
</comment>
<gene>
    <name evidence="9" type="ORF">BCR36DRAFT_359576</name>
</gene>
<dbReference type="GO" id="GO:0005576">
    <property type="term" value="C:extracellular region"/>
    <property type="evidence" value="ECO:0007669"/>
    <property type="project" value="UniProtKB-SubCell"/>
</dbReference>
<evidence type="ECO:0000313" key="10">
    <source>
        <dbReference type="Proteomes" id="UP000193719"/>
    </source>
</evidence>
<comment type="caution">
    <text evidence="9">The sequence shown here is derived from an EMBL/GenBank/DDBJ whole genome shotgun (WGS) entry which is preliminary data.</text>
</comment>